<dbReference type="RefSeq" id="XP_013241924.1">
    <property type="nucleotide sequence ID" value="XM_013386470.1"/>
</dbReference>
<dbReference type="EMBL" id="JMSN01000073">
    <property type="protein sequence ID" value="KDN42060.1"/>
    <property type="molecule type" value="Genomic_DNA"/>
</dbReference>
<evidence type="ECO:0000313" key="2">
    <source>
        <dbReference type="Proteomes" id="UP000027361"/>
    </source>
</evidence>
<organism evidence="1 2">
    <name type="scientific">Tilletiaria anomala (strain ATCC 24038 / CBS 436.72 / UBC 951)</name>
    <dbReference type="NCBI Taxonomy" id="1037660"/>
    <lineage>
        <taxon>Eukaryota</taxon>
        <taxon>Fungi</taxon>
        <taxon>Dikarya</taxon>
        <taxon>Basidiomycota</taxon>
        <taxon>Ustilaginomycotina</taxon>
        <taxon>Exobasidiomycetes</taxon>
        <taxon>Georgefischeriales</taxon>
        <taxon>Tilletiariaceae</taxon>
        <taxon>Tilletiaria</taxon>
    </lineage>
</organism>
<dbReference type="AlphaFoldDB" id="A0A066VU18"/>
<sequence>MSSTVQPWLRRAVLRLVQQQLADGSDVADLEILPGGPVQVVKFLSFADEHDPEKADDIWAQVSDPEHTALVLFDRTAVQRHQK</sequence>
<evidence type="ECO:0000313" key="1">
    <source>
        <dbReference type="EMBL" id="KDN42060.1"/>
    </source>
</evidence>
<protein>
    <submittedName>
        <fullName evidence="1">Uncharacterized protein</fullName>
    </submittedName>
</protein>
<keyword evidence="2" id="KW-1185">Reference proteome</keyword>
<dbReference type="HOGENOM" id="CLU_2544208_0_0_1"/>
<proteinExistence type="predicted"/>
<dbReference type="InParanoid" id="A0A066VU18"/>
<dbReference type="STRING" id="1037660.A0A066VU18"/>
<dbReference type="Proteomes" id="UP000027361">
    <property type="component" value="Unassembled WGS sequence"/>
</dbReference>
<gene>
    <name evidence="1" type="ORF">K437DRAFT_269481</name>
</gene>
<accession>A0A066VU18</accession>
<reference evidence="1 2" key="1">
    <citation type="submission" date="2014-05" db="EMBL/GenBank/DDBJ databases">
        <title>Draft genome sequence of a rare smut relative, Tilletiaria anomala UBC 951.</title>
        <authorList>
            <consortium name="DOE Joint Genome Institute"/>
            <person name="Toome M."/>
            <person name="Kuo A."/>
            <person name="Henrissat B."/>
            <person name="Lipzen A."/>
            <person name="Tritt A."/>
            <person name="Yoshinaga Y."/>
            <person name="Zane M."/>
            <person name="Barry K."/>
            <person name="Grigoriev I.V."/>
            <person name="Spatafora J.W."/>
            <person name="Aimea M.C."/>
        </authorList>
    </citation>
    <scope>NUCLEOTIDE SEQUENCE [LARGE SCALE GENOMIC DNA]</scope>
    <source>
        <strain evidence="1 2">UBC 951</strain>
    </source>
</reference>
<name>A0A066VU18_TILAU</name>
<comment type="caution">
    <text evidence="1">The sequence shown here is derived from an EMBL/GenBank/DDBJ whole genome shotgun (WGS) entry which is preliminary data.</text>
</comment>
<dbReference type="GeneID" id="25266102"/>